<dbReference type="GO" id="GO:0004519">
    <property type="term" value="F:endonuclease activity"/>
    <property type="evidence" value="ECO:0007669"/>
    <property type="project" value="UniProtKB-KW"/>
</dbReference>
<evidence type="ECO:0000259" key="21">
    <source>
        <dbReference type="SMART" id="SM00479"/>
    </source>
</evidence>
<keyword evidence="9 17" id="KW-0227">DNA damage</keyword>
<dbReference type="InterPro" id="IPR013520">
    <property type="entry name" value="Ribonucl_H"/>
</dbReference>
<keyword evidence="24" id="KW-1185">Reference proteome</keyword>
<comment type="catalytic activity">
    <reaction evidence="15 17">
        <text>DNA(n) + a 2'-deoxyribonucleoside 5'-triphosphate = DNA(n+1) + diphosphate</text>
        <dbReference type="Rhea" id="RHEA:22508"/>
        <dbReference type="Rhea" id="RHEA-COMP:17339"/>
        <dbReference type="Rhea" id="RHEA-COMP:17340"/>
        <dbReference type="ChEBI" id="CHEBI:33019"/>
        <dbReference type="ChEBI" id="CHEBI:61560"/>
        <dbReference type="ChEBI" id="CHEBI:173112"/>
        <dbReference type="EC" id="2.7.7.7"/>
    </reaction>
</comment>
<gene>
    <name evidence="23" type="primary">xni</name>
    <name evidence="17" type="synonym">polA</name>
    <name evidence="23" type="ORF">NBEOAGPD_2033</name>
</gene>
<dbReference type="SMART" id="SM00475">
    <property type="entry name" value="53EXOc"/>
    <property type="match status" value="1"/>
</dbReference>
<dbReference type="Gene3D" id="1.20.1060.10">
    <property type="entry name" value="Taq DNA Polymerase, Chain T, domain 4"/>
    <property type="match status" value="1"/>
</dbReference>
<dbReference type="SUPFAM" id="SSF88723">
    <property type="entry name" value="PIN domain-like"/>
    <property type="match status" value="1"/>
</dbReference>
<dbReference type="SMART" id="SM00479">
    <property type="entry name" value="EXOIII"/>
    <property type="match status" value="1"/>
</dbReference>
<feature type="domain" description="3'-5' exonuclease" evidence="19">
    <location>
        <begin position="440"/>
        <end position="647"/>
    </location>
</feature>
<dbReference type="EMBL" id="BPQM01000043">
    <property type="protein sequence ID" value="GJD78814.1"/>
    <property type="molecule type" value="Genomic_DNA"/>
</dbReference>
<keyword evidence="10 17" id="KW-0378">Hydrolase</keyword>
<dbReference type="SMART" id="SM00474">
    <property type="entry name" value="35EXOc"/>
    <property type="match status" value="1"/>
</dbReference>
<dbReference type="EC" id="2.7.7.7" evidence="3 16"/>
<proteinExistence type="inferred from homology"/>
<evidence type="ECO:0000256" key="15">
    <source>
        <dbReference type="ARBA" id="ARBA00049244"/>
    </source>
</evidence>
<evidence type="ECO:0000256" key="14">
    <source>
        <dbReference type="ARBA" id="ARBA00023204"/>
    </source>
</evidence>
<dbReference type="SUPFAM" id="SSF53098">
    <property type="entry name" value="Ribonuclease H-like"/>
    <property type="match status" value="1"/>
</dbReference>
<dbReference type="GO" id="GO:0003677">
    <property type="term" value="F:DNA binding"/>
    <property type="evidence" value="ECO:0007669"/>
    <property type="project" value="UniProtKB-UniRule"/>
</dbReference>
<evidence type="ECO:0000256" key="4">
    <source>
        <dbReference type="ARBA" id="ARBA00020311"/>
    </source>
</evidence>
<dbReference type="Proteomes" id="UP001055108">
    <property type="component" value="Unassembled WGS sequence"/>
</dbReference>
<evidence type="ECO:0000256" key="12">
    <source>
        <dbReference type="ARBA" id="ARBA00022932"/>
    </source>
</evidence>
<feature type="domain" description="Exonuclease" evidence="21">
    <location>
        <begin position="460"/>
        <end position="648"/>
    </location>
</feature>
<evidence type="ECO:0000256" key="16">
    <source>
        <dbReference type="NCBIfam" id="TIGR00593"/>
    </source>
</evidence>
<dbReference type="PROSITE" id="PS00447">
    <property type="entry name" value="DNA_POLYMERASE_A"/>
    <property type="match status" value="1"/>
</dbReference>
<dbReference type="GO" id="GO:0003887">
    <property type="term" value="F:DNA-directed DNA polymerase activity"/>
    <property type="evidence" value="ECO:0007669"/>
    <property type="project" value="UniProtKB-UniRule"/>
</dbReference>
<feature type="compositionally biased region" description="Polar residues" evidence="18">
    <location>
        <begin position="10"/>
        <end position="23"/>
    </location>
</feature>
<dbReference type="InterPro" id="IPR019760">
    <property type="entry name" value="DNA-dir_DNA_pol_A_CS"/>
</dbReference>
<dbReference type="InterPro" id="IPR020045">
    <property type="entry name" value="DNA_polI_H3TH"/>
</dbReference>
<evidence type="ECO:0000256" key="8">
    <source>
        <dbReference type="ARBA" id="ARBA00022722"/>
    </source>
</evidence>
<evidence type="ECO:0000256" key="11">
    <source>
        <dbReference type="ARBA" id="ARBA00022839"/>
    </source>
</evidence>
<dbReference type="Pfam" id="PF01612">
    <property type="entry name" value="DNA_pol_A_exo1"/>
    <property type="match status" value="1"/>
</dbReference>
<sequence length="1062" mass="115441">MRREGPMSAKTETQPSEDAQQTGKPVGPGDQVILVDGSSFIFRAYFQSINQDQKYNSRPSDGLPTGAVRLFCTKIAQFLQDGAAGTKPSHLGIVFDKSEGSFRKEMFPDYKGHRPDAPDDLKRQMPLMRDAVRAFGLHAIELERYEADDLIATYARQAEARGAGVIIVSSDKDLMQLVGPLVRFYDFESGAKGKPGYRPERNLDVEAIVAKWEGLQPDQIGDALALIGDTSDNVPGVPGIGLKTAAALIKEFGSLEALLERASEIKQPKRRETLLANIEQAKLSRKLVALMEDVPVPVALDELRLPDPDPERLVGFLKAMEFNTLTRRIAQMLHVDPEAVKPDPRLLPGARAHGYANPNGGSDAVPFFGDAVPPDPETAAAGAERGPGAAPPEGGEVDPFAAFDLPDAAPRTRTPPEPTPGGLVAARAAESVKPFDTGSYETIRTLDQLDAWIAEGREAGVVAVDTETDDLDAHRAGLVGVSLATGPGRAAYIPLEHVEPVEGAGEGDLFGKAKTATGEFRRVADQIDVAAALKRLKGLLEDPGVLKVGQNLKYDWLVLARHGIEVAPFDDTMLISYVLDAGKGGHGMDELARRHLGHQPITFSDVAGTGRNKVTFDKVAIDRATAYAAEDADVTLRLWRMMKPRLVAERRVAVYETLERPLIAVIARMERAGIRVDRDMLSRLSGDFSQTLARLEEEIQADAGETFSVGSPKQIGDILFGKMGLPGAKKTPSGQWATPATLLEELAQAGHELPKKILEWRQLSKLKSTYTDALQAHADRDSSRVHTSFSLAATTTGRLSSSEPNLQNIPIRTEEGRRIRRAFVAAPGNRLISADYSQVELRILAHIADVPQLRQAFEEGIDIHAATASAMFGVALDAMTPDLRRRAKTINFGIIYGISAFGLADRLGIGQAEASAFIKQYFERFPGIRDYIDTTKRLCRDKGYVTTLFGRVCHYPQIRSNNPQERASVERQAINAPIQGTAADIIRRAMARMEGALAAEKIEARMLLQVHDELVFEAPEGEVARALPVIAGVMEQAPAPALTLKVPLVVEARDAGNWQEAH</sequence>
<reference evidence="23" key="1">
    <citation type="journal article" date="2016" name="Front. Microbiol.">
        <title>Genome Sequence of the Piezophilic, Mesophilic Sulfate-Reducing Bacterium Desulfovibrio indicus J2T.</title>
        <authorList>
            <person name="Cao J."/>
            <person name="Maignien L."/>
            <person name="Shao Z."/>
            <person name="Alain K."/>
            <person name="Jebbar M."/>
        </authorList>
    </citation>
    <scope>NUCLEOTIDE SEQUENCE</scope>
    <source>
        <strain evidence="23">NBRC 103626</strain>
    </source>
</reference>
<evidence type="ECO:0000256" key="18">
    <source>
        <dbReference type="SAM" id="MobiDB-lite"/>
    </source>
</evidence>
<comment type="caution">
    <text evidence="23">The sequence shown here is derived from an EMBL/GenBank/DDBJ whole genome shotgun (WGS) entry which is preliminary data.</text>
</comment>
<evidence type="ECO:0000256" key="9">
    <source>
        <dbReference type="ARBA" id="ARBA00022763"/>
    </source>
</evidence>
<feature type="domain" description="DNA-directed DNA polymerase family A palm" evidence="22">
    <location>
        <begin position="816"/>
        <end position="1022"/>
    </location>
</feature>
<dbReference type="PANTHER" id="PTHR10133:SF27">
    <property type="entry name" value="DNA POLYMERASE NU"/>
    <property type="match status" value="1"/>
</dbReference>
<dbReference type="InterPro" id="IPR002298">
    <property type="entry name" value="DNA_polymerase_A"/>
</dbReference>
<evidence type="ECO:0000259" key="20">
    <source>
        <dbReference type="SMART" id="SM00475"/>
    </source>
</evidence>
<protein>
    <recommendedName>
        <fullName evidence="4 16">DNA polymerase I</fullName>
        <ecNumber evidence="3 16">2.7.7.7</ecNumber>
    </recommendedName>
</protein>
<dbReference type="Gene3D" id="3.40.50.1010">
    <property type="entry name" value="5'-nuclease"/>
    <property type="match status" value="1"/>
</dbReference>
<name>A0AA37HN25_9HYPH</name>
<dbReference type="GO" id="GO:0006261">
    <property type="term" value="P:DNA-templated DNA replication"/>
    <property type="evidence" value="ECO:0007669"/>
    <property type="project" value="UniProtKB-UniRule"/>
</dbReference>
<dbReference type="InterPro" id="IPR012337">
    <property type="entry name" value="RNaseH-like_sf"/>
</dbReference>
<dbReference type="CDD" id="cd09898">
    <property type="entry name" value="H3TH_53EXO"/>
    <property type="match status" value="1"/>
</dbReference>
<dbReference type="CDD" id="cd06139">
    <property type="entry name" value="DNA_polA_I_Ecoli_like_exo"/>
    <property type="match status" value="1"/>
</dbReference>
<dbReference type="InterPro" id="IPR029060">
    <property type="entry name" value="PIN-like_dom_sf"/>
</dbReference>
<dbReference type="InterPro" id="IPR020046">
    <property type="entry name" value="5-3_exonucl_a-hlix_arch_N"/>
</dbReference>
<evidence type="ECO:0000256" key="3">
    <source>
        <dbReference type="ARBA" id="ARBA00012417"/>
    </source>
</evidence>
<dbReference type="InterPro" id="IPR008918">
    <property type="entry name" value="HhH2"/>
</dbReference>
<dbReference type="InterPro" id="IPR002562">
    <property type="entry name" value="3'-5'_exonuclease_dom"/>
</dbReference>
<dbReference type="GO" id="GO:0006302">
    <property type="term" value="P:double-strand break repair"/>
    <property type="evidence" value="ECO:0007669"/>
    <property type="project" value="TreeGrafter"/>
</dbReference>
<evidence type="ECO:0000313" key="24">
    <source>
        <dbReference type="Proteomes" id="UP001055108"/>
    </source>
</evidence>
<keyword evidence="11 17" id="KW-0269">Exonuclease</keyword>
<dbReference type="GO" id="GO:0008409">
    <property type="term" value="F:5'-3' exonuclease activity"/>
    <property type="evidence" value="ECO:0007669"/>
    <property type="project" value="UniProtKB-UniRule"/>
</dbReference>
<dbReference type="FunFam" id="3.30.420.10:FF:000026">
    <property type="entry name" value="DNA polymerase I"/>
    <property type="match status" value="1"/>
</dbReference>
<dbReference type="Gene3D" id="3.30.70.370">
    <property type="match status" value="1"/>
</dbReference>
<feature type="region of interest" description="Disordered" evidence="18">
    <location>
        <begin position="1"/>
        <end position="30"/>
    </location>
</feature>
<evidence type="ECO:0000259" key="19">
    <source>
        <dbReference type="SMART" id="SM00474"/>
    </source>
</evidence>
<dbReference type="NCBIfam" id="TIGR00593">
    <property type="entry name" value="pola"/>
    <property type="match status" value="1"/>
</dbReference>
<feature type="domain" description="5'-3' exonuclease" evidence="20">
    <location>
        <begin position="30"/>
        <end position="306"/>
    </location>
</feature>
<evidence type="ECO:0000256" key="2">
    <source>
        <dbReference type="ARBA" id="ARBA00011541"/>
    </source>
</evidence>
<dbReference type="InterPro" id="IPR018320">
    <property type="entry name" value="DNA_polymerase_1"/>
</dbReference>
<dbReference type="Pfam" id="PF02739">
    <property type="entry name" value="5_3_exonuc_N"/>
    <property type="match status" value="1"/>
</dbReference>
<evidence type="ECO:0000256" key="5">
    <source>
        <dbReference type="ARBA" id="ARBA00022679"/>
    </source>
</evidence>
<evidence type="ECO:0000259" key="22">
    <source>
        <dbReference type="SMART" id="SM00482"/>
    </source>
</evidence>
<keyword evidence="6 17" id="KW-0548">Nucleotidyltransferase</keyword>
<dbReference type="Gene3D" id="3.30.420.10">
    <property type="entry name" value="Ribonuclease H-like superfamily/Ribonuclease H"/>
    <property type="match status" value="1"/>
</dbReference>
<keyword evidence="7 17" id="KW-0235">DNA replication</keyword>
<dbReference type="AlphaFoldDB" id="A0AA37HN25"/>
<dbReference type="Pfam" id="PF01367">
    <property type="entry name" value="5_3_exonuc"/>
    <property type="match status" value="1"/>
</dbReference>
<dbReference type="SMART" id="SM00482">
    <property type="entry name" value="POLAc"/>
    <property type="match status" value="1"/>
</dbReference>
<keyword evidence="8" id="KW-0540">Nuclease</keyword>
<accession>A0AA37HN25</accession>
<evidence type="ECO:0000256" key="7">
    <source>
        <dbReference type="ARBA" id="ARBA00022705"/>
    </source>
</evidence>
<dbReference type="SUPFAM" id="SSF56672">
    <property type="entry name" value="DNA/RNA polymerases"/>
    <property type="match status" value="1"/>
</dbReference>
<evidence type="ECO:0000313" key="23">
    <source>
        <dbReference type="EMBL" id="GJD78814.1"/>
    </source>
</evidence>
<keyword evidence="12 17" id="KW-0239">DNA-directed DNA polymerase</keyword>
<evidence type="ECO:0000256" key="6">
    <source>
        <dbReference type="ARBA" id="ARBA00022695"/>
    </source>
</evidence>
<evidence type="ECO:0000256" key="1">
    <source>
        <dbReference type="ARBA" id="ARBA00007705"/>
    </source>
</evidence>
<dbReference type="FunFam" id="1.10.150.20:FF:000002">
    <property type="entry name" value="DNA polymerase I"/>
    <property type="match status" value="1"/>
</dbReference>
<dbReference type="Pfam" id="PF00476">
    <property type="entry name" value="DNA_pol_A"/>
    <property type="match status" value="1"/>
</dbReference>
<keyword evidence="23" id="KW-0255">Endonuclease</keyword>
<dbReference type="InterPro" id="IPR002421">
    <property type="entry name" value="5-3_exonuclease"/>
</dbReference>
<evidence type="ECO:0000256" key="10">
    <source>
        <dbReference type="ARBA" id="ARBA00022801"/>
    </source>
</evidence>
<keyword evidence="13 17" id="KW-0238">DNA-binding</keyword>
<organism evidence="23 24">
    <name type="scientific">Methylobacterium gregans</name>
    <dbReference type="NCBI Taxonomy" id="374424"/>
    <lineage>
        <taxon>Bacteria</taxon>
        <taxon>Pseudomonadati</taxon>
        <taxon>Pseudomonadota</taxon>
        <taxon>Alphaproteobacteria</taxon>
        <taxon>Hyphomicrobiales</taxon>
        <taxon>Methylobacteriaceae</taxon>
        <taxon>Methylobacterium</taxon>
    </lineage>
</organism>
<keyword evidence="5 17" id="KW-0808">Transferase</keyword>
<dbReference type="CDD" id="cd09859">
    <property type="entry name" value="PIN_53EXO"/>
    <property type="match status" value="1"/>
</dbReference>
<dbReference type="InterPro" id="IPR001098">
    <property type="entry name" value="DNA-dir_DNA_pol_A_palm_dom"/>
</dbReference>
<feature type="compositionally biased region" description="Low complexity" evidence="18">
    <location>
        <begin position="377"/>
        <end position="412"/>
    </location>
</feature>
<dbReference type="NCBIfam" id="NF004397">
    <property type="entry name" value="PRK05755.1"/>
    <property type="match status" value="1"/>
</dbReference>
<dbReference type="InterPro" id="IPR036279">
    <property type="entry name" value="5-3_exonuclease_C_sf"/>
</dbReference>
<keyword evidence="14 17" id="KW-0234">DNA repair</keyword>
<evidence type="ECO:0000256" key="13">
    <source>
        <dbReference type="ARBA" id="ARBA00023125"/>
    </source>
</evidence>
<dbReference type="SUPFAM" id="SSF47807">
    <property type="entry name" value="5' to 3' exonuclease, C-terminal subdomain"/>
    <property type="match status" value="1"/>
</dbReference>
<dbReference type="InterPro" id="IPR043502">
    <property type="entry name" value="DNA/RNA_pol_sf"/>
</dbReference>
<dbReference type="PRINTS" id="PR00868">
    <property type="entry name" value="DNAPOLI"/>
</dbReference>
<feature type="region of interest" description="Disordered" evidence="18">
    <location>
        <begin position="349"/>
        <end position="422"/>
    </location>
</feature>
<comment type="subunit">
    <text evidence="2">Single-chain monomer with multiple functions.</text>
</comment>
<dbReference type="InterPro" id="IPR036397">
    <property type="entry name" value="RNaseH_sf"/>
</dbReference>
<dbReference type="Gene3D" id="1.10.150.20">
    <property type="entry name" value="5' to 3' exonuclease, C-terminal subdomain"/>
    <property type="match status" value="2"/>
</dbReference>
<comment type="similarity">
    <text evidence="1 17">Belongs to the DNA polymerase type-A family.</text>
</comment>
<dbReference type="FunFam" id="1.10.150.20:FF:000003">
    <property type="entry name" value="DNA polymerase I"/>
    <property type="match status" value="1"/>
</dbReference>
<dbReference type="SMART" id="SM00279">
    <property type="entry name" value="HhH2"/>
    <property type="match status" value="1"/>
</dbReference>
<dbReference type="FunFam" id="1.20.1060.10:FF:000001">
    <property type="entry name" value="DNA polymerase I"/>
    <property type="match status" value="1"/>
</dbReference>
<evidence type="ECO:0000256" key="17">
    <source>
        <dbReference type="RuleBase" id="RU004460"/>
    </source>
</evidence>
<reference evidence="23" key="2">
    <citation type="submission" date="2021-08" db="EMBL/GenBank/DDBJ databases">
        <authorList>
            <person name="Tani A."/>
            <person name="Ola A."/>
            <person name="Ogura Y."/>
            <person name="Katsura K."/>
            <person name="Hayashi T."/>
        </authorList>
    </citation>
    <scope>NUCLEOTIDE SEQUENCE</scope>
    <source>
        <strain evidence="23">NBRC 103626</strain>
    </source>
</reference>
<dbReference type="CDD" id="cd08637">
    <property type="entry name" value="DNA_pol_A_pol_I_C"/>
    <property type="match status" value="1"/>
</dbReference>
<dbReference type="PANTHER" id="PTHR10133">
    <property type="entry name" value="DNA POLYMERASE I"/>
    <property type="match status" value="1"/>
</dbReference>
<dbReference type="GO" id="GO:0008408">
    <property type="term" value="F:3'-5' exonuclease activity"/>
    <property type="evidence" value="ECO:0007669"/>
    <property type="project" value="UniProtKB-UniRule"/>
</dbReference>
<comment type="function">
    <text evidence="17">In addition to polymerase activity, this DNA polymerase exhibits 3'-5' and 5'-3' exonuclease activity.</text>
</comment>